<reference evidence="2" key="1">
    <citation type="submission" date="2020-04" db="EMBL/GenBank/DDBJ databases">
        <title>Analysis of mating type loci in Filobasidium floriforme.</title>
        <authorList>
            <person name="Nowrousian M."/>
        </authorList>
    </citation>
    <scope>NUCLEOTIDE SEQUENCE</scope>
    <source>
        <strain evidence="2">CBS 6242</strain>
    </source>
</reference>
<proteinExistence type="predicted"/>
<organism evidence="2 3">
    <name type="scientific">Filobasidium floriforme</name>
    <dbReference type="NCBI Taxonomy" id="5210"/>
    <lineage>
        <taxon>Eukaryota</taxon>
        <taxon>Fungi</taxon>
        <taxon>Dikarya</taxon>
        <taxon>Basidiomycota</taxon>
        <taxon>Agaricomycotina</taxon>
        <taxon>Tremellomycetes</taxon>
        <taxon>Filobasidiales</taxon>
        <taxon>Filobasidiaceae</taxon>
        <taxon>Filobasidium</taxon>
    </lineage>
</organism>
<dbReference type="AlphaFoldDB" id="A0A8K0NLS3"/>
<sequence>MIPPGVEPDSELGNALMELEQARLAAIRQFEAMQARKDQDHQEEWMMRQREKSKKVADLPNGEVIDRLVQSVQDIVKVLGEEIDELEDEKGHGPHLLTLMTEFAKNYRNGLARFRLLPFLEDEDQVISCADELNSLKLDYRDDLEEFEALIGLVTIDQPLFCWLQDIKRAFNNLYSLRCGRDVLLREWLNSYLERDDLLESAKSRTKGKEGEGKNPLQARVEEAFAEQDLPVPETYKPGYKEARAKQAKERLEKMEAEWKLADADDGKVKPPSQPKMDQTIQTQVEGQKA</sequence>
<feature type="region of interest" description="Disordered" evidence="1">
    <location>
        <begin position="261"/>
        <end position="290"/>
    </location>
</feature>
<evidence type="ECO:0000313" key="3">
    <source>
        <dbReference type="Proteomes" id="UP000812966"/>
    </source>
</evidence>
<evidence type="ECO:0000313" key="2">
    <source>
        <dbReference type="EMBL" id="KAG7530365.1"/>
    </source>
</evidence>
<gene>
    <name evidence="2" type="ORF">FFLO_05081</name>
</gene>
<keyword evidence="3" id="KW-1185">Reference proteome</keyword>
<accession>A0A8K0NLS3</accession>
<dbReference type="Proteomes" id="UP000812966">
    <property type="component" value="Unassembled WGS sequence"/>
</dbReference>
<feature type="compositionally biased region" description="Polar residues" evidence="1">
    <location>
        <begin position="276"/>
        <end position="290"/>
    </location>
</feature>
<name>A0A8K0NLS3_9TREE</name>
<comment type="caution">
    <text evidence="2">The sequence shown here is derived from an EMBL/GenBank/DDBJ whole genome shotgun (WGS) entry which is preliminary data.</text>
</comment>
<dbReference type="EMBL" id="JABELV010000120">
    <property type="protein sequence ID" value="KAG7530365.1"/>
    <property type="molecule type" value="Genomic_DNA"/>
</dbReference>
<dbReference type="OrthoDB" id="2589658at2759"/>
<evidence type="ECO:0000256" key="1">
    <source>
        <dbReference type="SAM" id="MobiDB-lite"/>
    </source>
</evidence>
<protein>
    <submittedName>
        <fullName evidence="2">Uncharacterized protein</fullName>
    </submittedName>
</protein>